<dbReference type="GO" id="GO:0004843">
    <property type="term" value="F:cysteine-type deubiquitinase activity"/>
    <property type="evidence" value="ECO:0007669"/>
    <property type="project" value="InterPro"/>
</dbReference>
<name>A0A8S1HC84_9PELO</name>
<comment type="similarity">
    <text evidence="1">Belongs to the peptidase C19 family.</text>
</comment>
<evidence type="ECO:0000313" key="8">
    <source>
        <dbReference type="EMBL" id="CAD6192121.1"/>
    </source>
</evidence>
<dbReference type="Pfam" id="PF25010">
    <property type="entry name" value="ARM_UBP24_USP9X-Y"/>
    <property type="match status" value="1"/>
</dbReference>
<dbReference type="PROSITE" id="PS00973">
    <property type="entry name" value="USP_2"/>
    <property type="match status" value="1"/>
</dbReference>
<dbReference type="PANTHER" id="PTHR24006">
    <property type="entry name" value="UBIQUITIN CARBOXYL-TERMINAL HYDROLASE"/>
    <property type="match status" value="1"/>
</dbReference>
<feature type="compositionally biased region" description="Acidic residues" evidence="5">
    <location>
        <begin position="2345"/>
        <end position="2367"/>
    </location>
</feature>
<feature type="region of interest" description="Disordered" evidence="5">
    <location>
        <begin position="1983"/>
        <end position="2029"/>
    </location>
</feature>
<evidence type="ECO:0000256" key="5">
    <source>
        <dbReference type="SAM" id="MobiDB-lite"/>
    </source>
</evidence>
<dbReference type="Gene3D" id="3.90.70.10">
    <property type="entry name" value="Cysteine proteinases"/>
    <property type="match status" value="1"/>
</dbReference>
<dbReference type="GO" id="GO:0006508">
    <property type="term" value="P:proteolysis"/>
    <property type="evidence" value="ECO:0007669"/>
    <property type="project" value="UniProtKB-KW"/>
</dbReference>
<proteinExistence type="inferred from homology"/>
<feature type="domain" description="USP" evidence="7">
    <location>
        <begin position="1723"/>
        <end position="2129"/>
    </location>
</feature>
<evidence type="ECO:0000256" key="4">
    <source>
        <dbReference type="ARBA" id="ARBA00022801"/>
    </source>
</evidence>
<protein>
    <recommendedName>
        <fullName evidence="10">Ubiquitinyl hydrolase 1</fullName>
    </recommendedName>
</protein>
<keyword evidence="4" id="KW-0378">Hydrolase</keyword>
<dbReference type="PROSITE" id="PS00972">
    <property type="entry name" value="USP_1"/>
    <property type="match status" value="1"/>
</dbReference>
<dbReference type="InterPro" id="IPR001394">
    <property type="entry name" value="Peptidase_C19_UCH"/>
</dbReference>
<evidence type="ECO:0000259" key="6">
    <source>
        <dbReference type="PROSITE" id="PS50030"/>
    </source>
</evidence>
<dbReference type="InterPro" id="IPR028889">
    <property type="entry name" value="USP"/>
</dbReference>
<feature type="region of interest" description="Disordered" evidence="5">
    <location>
        <begin position="2339"/>
        <end position="2367"/>
    </location>
</feature>
<gene>
    <name evidence="8" type="ORF">CAUJ_LOCUS8040</name>
</gene>
<dbReference type="InterPro" id="IPR009060">
    <property type="entry name" value="UBA-like_sf"/>
</dbReference>
<evidence type="ECO:0000256" key="1">
    <source>
        <dbReference type="ARBA" id="ARBA00009085"/>
    </source>
</evidence>
<dbReference type="InterPro" id="IPR038765">
    <property type="entry name" value="Papain-like_cys_pep_sf"/>
</dbReference>
<dbReference type="InterPro" id="IPR018200">
    <property type="entry name" value="USP_CS"/>
</dbReference>
<accession>A0A8S1HC84</accession>
<reference evidence="8" key="1">
    <citation type="submission" date="2020-10" db="EMBL/GenBank/DDBJ databases">
        <authorList>
            <person name="Kikuchi T."/>
        </authorList>
    </citation>
    <scope>NUCLEOTIDE SEQUENCE</scope>
    <source>
        <strain evidence="8">NKZ352</strain>
    </source>
</reference>
<dbReference type="Pfam" id="PF00627">
    <property type="entry name" value="UBA"/>
    <property type="match status" value="1"/>
</dbReference>
<dbReference type="EMBL" id="CAJGYM010000025">
    <property type="protein sequence ID" value="CAD6192121.1"/>
    <property type="molecule type" value="Genomic_DNA"/>
</dbReference>
<dbReference type="PROSITE" id="PS50030">
    <property type="entry name" value="UBA"/>
    <property type="match status" value="1"/>
</dbReference>
<keyword evidence="9" id="KW-1185">Reference proteome</keyword>
<evidence type="ECO:0000256" key="2">
    <source>
        <dbReference type="ARBA" id="ARBA00022670"/>
    </source>
</evidence>
<evidence type="ECO:0000313" key="9">
    <source>
        <dbReference type="Proteomes" id="UP000835052"/>
    </source>
</evidence>
<dbReference type="GO" id="GO:0005634">
    <property type="term" value="C:nucleus"/>
    <property type="evidence" value="ECO:0007669"/>
    <property type="project" value="TreeGrafter"/>
</dbReference>
<feature type="compositionally biased region" description="Polar residues" evidence="5">
    <location>
        <begin position="2020"/>
        <end position="2029"/>
    </location>
</feature>
<evidence type="ECO:0000256" key="3">
    <source>
        <dbReference type="ARBA" id="ARBA00022786"/>
    </source>
</evidence>
<dbReference type="SUPFAM" id="SSF54001">
    <property type="entry name" value="Cysteine proteinases"/>
    <property type="match status" value="1"/>
</dbReference>
<keyword evidence="3" id="KW-0833">Ubl conjugation pathway</keyword>
<dbReference type="PROSITE" id="PS50235">
    <property type="entry name" value="USP_3"/>
    <property type="match status" value="1"/>
</dbReference>
<dbReference type="Pfam" id="PF00443">
    <property type="entry name" value="UCH"/>
    <property type="match status" value="1"/>
</dbReference>
<sequence length="2797" mass="321823">MKHFLQAKLYQRALLLSKELSNLKELGNSPDKGDALGPDPLDIPGEGVQEKSEDIDLESEFLEDSTRKRCSSLALPFEPLKRVRMDSGDWKLHQIEPSSSCMNISREYQQNVDTLTGMGFNEAECHEALRMSSNDLEKSLSFLTREVSGLDSVMSSTSSRRHQGFALSRYVESDEEELDEDNYTWRLEDEIRVKCVIDTYDRYIFYRKHGSFARCLEACYKILSRGEKDVDLCLNFIDEVMNSAMTRHVNPPEGVFIGPLEIGLIKELYRATIPVLALRLRFSPMNIKVVLCLEEILNQHNRFLTSCRAMDDELSKIGQSTVTQVEKPLWCDSTFVEIPEPNLFFVEIVDDFIQNVIPSIDLKLENPSANVVDIIYLLRTFAITSAFVDKENNELLKKVDSWISFSLEILLSLNEKSIRDSSLRHTVLEVFCELTKLGELFKIDVNDAIASSRMEFLKKCIKCSQMECALFAMEELGSLADSFSKPFVRARFVVPEAKLKGWLQENNVLQIVLTGNMDNIIYVDKIRPILHYMTSELTADDLKFVWSLRKGRLGVSVDNFNKIMELIAKGLNIQQIEWMSELFQKSFRNKEVRLFESIFAYCHLMAQSTKSEEIKQKLSEVLMQLLTIAHCPPQVTPFKSLEMGIKKHIDIINMLGDKSGRDRVLKQFVDKIKSEDFNIFDLIYLYNLLDKIKRMFTSTRRCVSYDNVALLESIRSLLRNFEIFEKLVDRLIAFRERTHQSFQDALGTLNVGNYNYQFSVIDFQADGSATYGFVLDNYLRLLRWIVDNDIATLSVERISRMWEVLVLSDNSTPKEKSKLFRWLSDFKPKFLPKSSAREVLNLFCSLSPFTLEIDGLRCFTLYLDTLPVLTNEDIVVEDATAILMKNCYLFFWKLALFNEFDQVVDKVMITFSDREIVNVDSPILLKENILRVLSVFIMYMEKLKREIFQRNGLEERVIGHSSEHVLSEEERKLYDVPLGEMSDEAVARSIDRLLRLLVRLISVGNEKNQMVRQKPSHGSSISGHEVVFNIELQVDDEAEEPVRWRSLYANSHSTVGELRVRIASRLFFFENSFEFLVYRRDNEITSEIQLKHDWMTLNQVKLASRCESIFQIEKVILNIVTKQNAFMVKKPVCDRKPFHENYLPAALFYDLIHELCLIENPSIRASCRELLLTLPTQDSLLEMLGSKKDYLSQEDRELQKNLETFKTTVLNPREPYRMLYGIEAMASIVSPTRLTGKSLILASRLSSAIADTDVHVALMDIFRQPHTVPTISSHDRHLIFERVLQILRIVFVQNGNAMRTLCDEREVQSDMGKYGSRMTGASGIRALLESTGDFSPINLPTLPGDEPRGELENNPNLCLQPDVMHFQMEDTKVVVKWNFDQCFGILSEIRDFIWICVAKSSDQSAALVPYVSEQEVLAGNNVTTASSMIRAENDRRTDVYCFPIVRELLTLMFQIAHKWIVENQAATKKNLPVHIFLHPAWGNFYEDLLVNTATADFRTSMHEALVIFAKDSIEVRHYILRMLLELVAKKLPFENNRTRDLGCLQRRQRQNSLEIVATITDCLVPREKSVEIKIEWSQVGPQPLSIVNAQMESFMEFPPFFGNTPESFIDEQYAAAKMKLISTLLFCCHLEANETCDRFLDFVFTKFLFPYTAVTRRNETVHESLRWEGHCREQAINALNILCGRNYKYMDRIMHFMENNQNLARKYDSNYRAITRSRLHDQVGMKNDGGTCYMNAIIQQLAHVPGLAAQWVSMQYIDPSLTWGEDTAALVVEMQKVLALLLFSKAQACVPQGLWKVFRFEPDVPLNTKQHHDAIDFYSVLLDRCDNVMQKLNRPPLFHNRFFGKYSYEKICYGCWHRYISPDEEFNCLSLALHGDSLEEALENFLDAHVMEGDNAYNCEKCSEKKTTLNRTSFRELPSTLSIQLKRFTYDVVNNQIKKDNQFFKFPMRVDMSPYMTESRIVPDEHVKDLFDDVLNFNNESVVCSPDPTSSPEHLPSPAANGNVAGQSPQKKLRRHRSSTMRLSQSLGSNDAPVPQSYLYDLVGVLAHSGIATAGHYYSFIKERREEMKDSPSYGKWYQINDTLVSPLLPDSIADLWFGGTFCNETGFNDLPDERIRHWNAYVLFYERVENVPPPIDNETEDSLNSLTEESLSSLTFDGNEIVIKTSNDSNEDGSCRKMRQIYESMTEGLRLFVESENFKFCKERDFFSTDYYNVFVGPCVELLKNDALAYTLDYSQKQFYQQAFTLGFEYIAYVAWQVFDDVRPPNFPRNSVELLKSLMARCHETREQFFITIAENEFELLNRLVEVTEPDVRSAFWQCLKFGLTKWMTHCQYASRSQLQDSSESSEDEDEEEDLDDETDSDEEFEDISYRPGARISRSISEHNINRSIVVNEAVRGIVRRLLHFFPVNRIEYIGKHTARLAVDCLFAIARGSAFGNRFLESARVVEIAGDVLLEALRSTQFSQPYPRFRAPEMRLKSLGLWPNLPSLFVELLSSGLDSARDPEISFFMNVPNSAIFMTSLFITAKMEADRYTDVEKTSEECRHIQRCVIDCFAQQISNLHVPGNERFCSGYIIDISQTVLKEMTNPPGLPMPYEEHWMYLVQLMICVGSKLISLGHLDLALQLIEGILDPGDIYLRNKGIHPGILFYVGKLLKGNDVSRAAKLFECVNQIRTCRIPEFAIMPLHYRPRHPKVFEMFLIGEEEAYDDALLEQAAISDDDKILDQMELATDSEQKSDNNAASTIELEDSPLATATVVKSSEIDLARDLLPKENDDLGIKRPTIVQHDSASKKPRNQL</sequence>
<dbReference type="InterPro" id="IPR050164">
    <property type="entry name" value="Peptidase_C19"/>
</dbReference>
<dbReference type="GO" id="GO:0016579">
    <property type="term" value="P:protein deubiquitination"/>
    <property type="evidence" value="ECO:0007669"/>
    <property type="project" value="InterPro"/>
</dbReference>
<evidence type="ECO:0008006" key="10">
    <source>
        <dbReference type="Google" id="ProtNLM"/>
    </source>
</evidence>
<dbReference type="GO" id="GO:0005829">
    <property type="term" value="C:cytosol"/>
    <property type="evidence" value="ECO:0007669"/>
    <property type="project" value="TreeGrafter"/>
</dbReference>
<dbReference type="PANTHER" id="PTHR24006:SF933">
    <property type="entry name" value="UBA DOMAIN-CONTAINING PROTEIN"/>
    <property type="match status" value="1"/>
</dbReference>
<organism evidence="8 9">
    <name type="scientific">Caenorhabditis auriculariae</name>
    <dbReference type="NCBI Taxonomy" id="2777116"/>
    <lineage>
        <taxon>Eukaryota</taxon>
        <taxon>Metazoa</taxon>
        <taxon>Ecdysozoa</taxon>
        <taxon>Nematoda</taxon>
        <taxon>Chromadorea</taxon>
        <taxon>Rhabditida</taxon>
        <taxon>Rhabditina</taxon>
        <taxon>Rhabditomorpha</taxon>
        <taxon>Rhabditoidea</taxon>
        <taxon>Rhabditidae</taxon>
        <taxon>Peloderinae</taxon>
        <taxon>Caenorhabditis</taxon>
    </lineage>
</organism>
<dbReference type="InterPro" id="IPR056850">
    <property type="entry name" value="ARM_UBP34_24_USP9X_Y"/>
</dbReference>
<feature type="region of interest" description="Disordered" evidence="5">
    <location>
        <begin position="26"/>
        <end position="50"/>
    </location>
</feature>
<dbReference type="OrthoDB" id="289038at2759"/>
<feature type="domain" description="UBA" evidence="6">
    <location>
        <begin position="106"/>
        <end position="146"/>
    </location>
</feature>
<dbReference type="InterPro" id="IPR015940">
    <property type="entry name" value="UBA"/>
</dbReference>
<keyword evidence="2" id="KW-0645">Protease</keyword>
<feature type="compositionally biased region" description="Polar residues" evidence="5">
    <location>
        <begin position="1983"/>
        <end position="1992"/>
    </location>
</feature>
<dbReference type="CDD" id="cd14270">
    <property type="entry name" value="UBA"/>
    <property type="match status" value="1"/>
</dbReference>
<evidence type="ECO:0000259" key="7">
    <source>
        <dbReference type="PROSITE" id="PS50235"/>
    </source>
</evidence>
<dbReference type="SMART" id="SM00165">
    <property type="entry name" value="UBA"/>
    <property type="match status" value="1"/>
</dbReference>
<comment type="caution">
    <text evidence="8">The sequence shown here is derived from an EMBL/GenBank/DDBJ whole genome shotgun (WGS) entry which is preliminary data.</text>
</comment>
<dbReference type="Gene3D" id="1.10.8.10">
    <property type="entry name" value="DNA helicase RuvA subunit, C-terminal domain"/>
    <property type="match status" value="1"/>
</dbReference>
<dbReference type="Proteomes" id="UP000835052">
    <property type="component" value="Unassembled WGS sequence"/>
</dbReference>
<dbReference type="SUPFAM" id="SSF46934">
    <property type="entry name" value="UBA-like"/>
    <property type="match status" value="1"/>
</dbReference>